<evidence type="ECO:0000313" key="3">
    <source>
        <dbReference type="Proteomes" id="UP000541810"/>
    </source>
</evidence>
<dbReference type="RefSeq" id="WP_184678768.1">
    <property type="nucleotide sequence ID" value="NZ_JACHGY010000001.1"/>
</dbReference>
<dbReference type="EMBL" id="JACHGY010000001">
    <property type="protein sequence ID" value="MBB6431289.1"/>
    <property type="molecule type" value="Genomic_DNA"/>
</dbReference>
<proteinExistence type="predicted"/>
<dbReference type="Proteomes" id="UP000541810">
    <property type="component" value="Unassembled WGS sequence"/>
</dbReference>
<keyword evidence="3" id="KW-1185">Reference proteome</keyword>
<feature type="region of interest" description="Disordered" evidence="1">
    <location>
        <begin position="78"/>
        <end position="102"/>
    </location>
</feature>
<accession>A0A7X0HBD0</accession>
<organism evidence="2 3">
    <name type="scientific">Algisphaera agarilytica</name>
    <dbReference type="NCBI Taxonomy" id="1385975"/>
    <lineage>
        <taxon>Bacteria</taxon>
        <taxon>Pseudomonadati</taxon>
        <taxon>Planctomycetota</taxon>
        <taxon>Phycisphaerae</taxon>
        <taxon>Phycisphaerales</taxon>
        <taxon>Phycisphaeraceae</taxon>
        <taxon>Algisphaera</taxon>
    </lineage>
</organism>
<evidence type="ECO:0000313" key="2">
    <source>
        <dbReference type="EMBL" id="MBB6431289.1"/>
    </source>
</evidence>
<protein>
    <submittedName>
        <fullName evidence="2">Uncharacterized protein</fullName>
    </submittedName>
</protein>
<comment type="caution">
    <text evidence="2">The sequence shown here is derived from an EMBL/GenBank/DDBJ whole genome shotgun (WGS) entry which is preliminary data.</text>
</comment>
<dbReference type="AlphaFoldDB" id="A0A7X0HBD0"/>
<gene>
    <name evidence="2" type="ORF">HNQ40_003095</name>
</gene>
<name>A0A7X0HBD0_9BACT</name>
<evidence type="ECO:0000256" key="1">
    <source>
        <dbReference type="SAM" id="MobiDB-lite"/>
    </source>
</evidence>
<sequence>MAKPKKPTCPEPLDALLDRTFLEYRAKLLDLAAFLDRCDRAPGSSNAQGDTDFRLAALRNALELLSSDQPDRTRQILEQLSDPTTDLLDKAPGKGASGAPQP</sequence>
<reference evidence="2 3" key="1">
    <citation type="submission" date="2020-08" db="EMBL/GenBank/DDBJ databases">
        <title>Genomic Encyclopedia of Type Strains, Phase IV (KMG-IV): sequencing the most valuable type-strain genomes for metagenomic binning, comparative biology and taxonomic classification.</title>
        <authorList>
            <person name="Goeker M."/>
        </authorList>
    </citation>
    <scope>NUCLEOTIDE SEQUENCE [LARGE SCALE GENOMIC DNA]</scope>
    <source>
        <strain evidence="2 3">DSM 103725</strain>
    </source>
</reference>